<organism evidence="2 3">
    <name type="scientific">Lederbergia ruris</name>
    <dbReference type="NCBI Taxonomy" id="217495"/>
    <lineage>
        <taxon>Bacteria</taxon>
        <taxon>Bacillati</taxon>
        <taxon>Bacillota</taxon>
        <taxon>Bacilli</taxon>
        <taxon>Bacillales</taxon>
        <taxon>Bacillaceae</taxon>
        <taxon>Lederbergia</taxon>
    </lineage>
</organism>
<accession>A0ABQ4KJ32</accession>
<dbReference type="EMBL" id="BORB01000012">
    <property type="protein sequence ID" value="GIN57466.1"/>
    <property type="molecule type" value="Genomic_DNA"/>
</dbReference>
<keyword evidence="1" id="KW-0812">Transmembrane</keyword>
<reference evidence="2 3" key="1">
    <citation type="submission" date="2021-03" db="EMBL/GenBank/DDBJ databases">
        <title>Antimicrobial resistance genes in bacteria isolated from Japanese honey, and their potential for conferring macrolide and lincosamide resistance in the American foulbrood pathogen Paenibacillus larvae.</title>
        <authorList>
            <person name="Okamoto M."/>
            <person name="Kumagai M."/>
            <person name="Kanamori H."/>
            <person name="Takamatsu D."/>
        </authorList>
    </citation>
    <scope>NUCLEOTIDE SEQUENCE [LARGE SCALE GENOMIC DNA]</scope>
    <source>
        <strain evidence="2 3">J8TS2</strain>
    </source>
</reference>
<feature type="transmembrane region" description="Helical" evidence="1">
    <location>
        <begin position="27"/>
        <end position="47"/>
    </location>
</feature>
<evidence type="ECO:0000256" key="1">
    <source>
        <dbReference type="SAM" id="Phobius"/>
    </source>
</evidence>
<comment type="caution">
    <text evidence="2">The sequence shown here is derived from an EMBL/GenBank/DDBJ whole genome shotgun (WGS) entry which is preliminary data.</text>
</comment>
<keyword evidence="1" id="KW-0472">Membrane</keyword>
<dbReference type="Proteomes" id="UP000679950">
    <property type="component" value="Unassembled WGS sequence"/>
</dbReference>
<gene>
    <name evidence="2" type="ORF">J8TS2_17850</name>
</gene>
<dbReference type="RefSeq" id="WP_212966131.1">
    <property type="nucleotide sequence ID" value="NZ_BORB01000012.1"/>
</dbReference>
<evidence type="ECO:0000313" key="2">
    <source>
        <dbReference type="EMBL" id="GIN57466.1"/>
    </source>
</evidence>
<protein>
    <submittedName>
        <fullName evidence="2">Uncharacterized protein</fullName>
    </submittedName>
</protein>
<evidence type="ECO:0000313" key="3">
    <source>
        <dbReference type="Proteomes" id="UP000679950"/>
    </source>
</evidence>
<sequence length="213" mass="24959">MKRPLREILSEMSTNEKIKYIWEYYKYYIIGFIVLVIFIVYTVYSIANKKEDILNFVLITDYASPEQVELVKDEIQKNLLTKEERESSNIILQTLRLKSDDMQAGMEMQKLAAQLSAGDIDFFIADQDYFDQMNQEGQLLSFDELEGISELTLPEDQLVYGDDHEIKGIKITSESIFQGLIQEDEEKILFTPINVKNKEMIARFVQYFIESEQ</sequence>
<keyword evidence="3" id="KW-1185">Reference proteome</keyword>
<name>A0ABQ4KJ32_9BACI</name>
<keyword evidence="1" id="KW-1133">Transmembrane helix</keyword>
<proteinExistence type="predicted"/>